<protein>
    <submittedName>
        <fullName evidence="3">Uncharacterized protein</fullName>
    </submittedName>
</protein>
<evidence type="ECO:0000313" key="3">
    <source>
        <dbReference type="EMBL" id="KAK1015639.1"/>
    </source>
</evidence>
<dbReference type="AlphaFoldDB" id="A0AAN6L2P5"/>
<keyword evidence="4" id="KW-1185">Reference proteome</keyword>
<gene>
    <name evidence="2" type="ORF">LTR82_003033</name>
    <name evidence="3" type="ORF">LTR91_000664</name>
</gene>
<organism evidence="3 4">
    <name type="scientific">Friedmanniomyces endolithicus</name>
    <dbReference type="NCBI Taxonomy" id="329885"/>
    <lineage>
        <taxon>Eukaryota</taxon>
        <taxon>Fungi</taxon>
        <taxon>Dikarya</taxon>
        <taxon>Ascomycota</taxon>
        <taxon>Pezizomycotina</taxon>
        <taxon>Dothideomycetes</taxon>
        <taxon>Dothideomycetidae</taxon>
        <taxon>Mycosphaerellales</taxon>
        <taxon>Teratosphaeriaceae</taxon>
        <taxon>Friedmanniomyces</taxon>
    </lineage>
</organism>
<keyword evidence="1" id="KW-1133">Transmembrane helix</keyword>
<dbReference type="Proteomes" id="UP001168146">
    <property type="component" value="Unassembled WGS sequence"/>
</dbReference>
<evidence type="ECO:0000313" key="2">
    <source>
        <dbReference type="EMBL" id="KAK0326286.1"/>
    </source>
</evidence>
<dbReference type="Proteomes" id="UP001175353">
    <property type="component" value="Unassembled WGS sequence"/>
</dbReference>
<dbReference type="EMBL" id="JAUJLE010000002">
    <property type="protein sequence ID" value="KAK1015639.1"/>
    <property type="molecule type" value="Genomic_DNA"/>
</dbReference>
<keyword evidence="1" id="KW-0472">Membrane</keyword>
<reference evidence="3" key="2">
    <citation type="submission" date="2023-06" db="EMBL/GenBank/DDBJ databases">
        <title>Black Yeasts Isolated from many extreme environments.</title>
        <authorList>
            <person name="Coleine C."/>
            <person name="Stajich J.E."/>
            <person name="Selbmann L."/>
        </authorList>
    </citation>
    <scope>NUCLEOTIDE SEQUENCE</scope>
    <source>
        <strain evidence="3">CCFEE 5200</strain>
    </source>
</reference>
<reference evidence="2" key="1">
    <citation type="submission" date="2021-12" db="EMBL/GenBank/DDBJ databases">
        <title>Black yeast isolated from Biological Soil Crust.</title>
        <authorList>
            <person name="Kurbessoian T."/>
        </authorList>
    </citation>
    <scope>NUCLEOTIDE SEQUENCE</scope>
    <source>
        <strain evidence="2">CCFEE 5208</strain>
    </source>
</reference>
<feature type="transmembrane region" description="Helical" evidence="1">
    <location>
        <begin position="81"/>
        <end position="103"/>
    </location>
</feature>
<comment type="caution">
    <text evidence="3">The sequence shown here is derived from an EMBL/GenBank/DDBJ whole genome shotgun (WGS) entry which is preliminary data.</text>
</comment>
<evidence type="ECO:0000256" key="1">
    <source>
        <dbReference type="SAM" id="Phobius"/>
    </source>
</evidence>
<keyword evidence="1" id="KW-0812">Transmembrane</keyword>
<proteinExistence type="predicted"/>
<feature type="transmembrane region" description="Helical" evidence="1">
    <location>
        <begin position="6"/>
        <end position="26"/>
    </location>
</feature>
<accession>A0AAN6L2P5</accession>
<name>A0AAN6L2P5_9PEZI</name>
<evidence type="ECO:0000313" key="4">
    <source>
        <dbReference type="Proteomes" id="UP001175353"/>
    </source>
</evidence>
<sequence length="114" mass="12661">MADVINAARVYLAALIIFAEVCKWVIVRYQGPFRILEPFAGGHPDTAFGNSKHKLTVLEMIATWYQSTDSTRRFILEYYDWACKVAFCLAAVQAVVCAVSMLAEMTMSGSAATR</sequence>
<dbReference type="EMBL" id="JASUXU010000005">
    <property type="protein sequence ID" value="KAK0326286.1"/>
    <property type="molecule type" value="Genomic_DNA"/>
</dbReference>